<gene>
    <name evidence="11" type="ORF">FRACYDRAFT_185936</name>
</gene>
<dbReference type="SMART" id="SM00490">
    <property type="entry name" value="HELICc"/>
    <property type="match status" value="1"/>
</dbReference>
<accession>A0A1E7FEL9</accession>
<evidence type="ECO:0000259" key="8">
    <source>
        <dbReference type="PROSITE" id="PS51192"/>
    </source>
</evidence>
<keyword evidence="1 7" id="KW-0547">Nucleotide-binding</keyword>
<name>A0A1E7FEL9_9STRA</name>
<dbReference type="PROSITE" id="PS51194">
    <property type="entry name" value="HELICASE_CTER"/>
    <property type="match status" value="1"/>
</dbReference>
<protein>
    <recommendedName>
        <fullName evidence="7">ATP-dependent RNA helicase</fullName>
        <ecNumber evidence="7">3.6.4.13</ecNumber>
    </recommendedName>
</protein>
<feature type="non-terminal residue" evidence="11">
    <location>
        <position position="484"/>
    </location>
</feature>
<comment type="domain">
    <text evidence="7">The Q motif is unique to and characteristic of the DEAD box family of RNA helicases and controls ATP binding and hydrolysis.</text>
</comment>
<evidence type="ECO:0000259" key="10">
    <source>
        <dbReference type="PROSITE" id="PS51195"/>
    </source>
</evidence>
<evidence type="ECO:0000256" key="7">
    <source>
        <dbReference type="RuleBase" id="RU365068"/>
    </source>
</evidence>
<dbReference type="AlphaFoldDB" id="A0A1E7FEL9"/>
<dbReference type="PANTHER" id="PTHR24031">
    <property type="entry name" value="RNA HELICASE"/>
    <property type="match status" value="1"/>
</dbReference>
<evidence type="ECO:0000313" key="12">
    <source>
        <dbReference type="Proteomes" id="UP000095751"/>
    </source>
</evidence>
<dbReference type="InterPro" id="IPR014001">
    <property type="entry name" value="Helicase_ATP-bd"/>
</dbReference>
<dbReference type="CDD" id="cd18787">
    <property type="entry name" value="SF2_C_DEAD"/>
    <property type="match status" value="1"/>
</dbReference>
<dbReference type="EMBL" id="KV784358">
    <property type="protein sequence ID" value="OEU16610.1"/>
    <property type="molecule type" value="Genomic_DNA"/>
</dbReference>
<dbReference type="OrthoDB" id="193716at2759"/>
<evidence type="ECO:0000256" key="2">
    <source>
        <dbReference type="ARBA" id="ARBA00022801"/>
    </source>
</evidence>
<dbReference type="KEGG" id="fcy:FRACYDRAFT_185936"/>
<evidence type="ECO:0000256" key="5">
    <source>
        <dbReference type="ARBA" id="ARBA00022884"/>
    </source>
</evidence>
<feature type="domain" description="Helicase C-terminal" evidence="9">
    <location>
        <begin position="352"/>
        <end position="484"/>
    </location>
</feature>
<reference evidence="11 12" key="1">
    <citation type="submission" date="2016-09" db="EMBL/GenBank/DDBJ databases">
        <title>Extensive genetic diversity and differential bi-allelic expression allows diatom success in the polar Southern Ocean.</title>
        <authorList>
            <consortium name="DOE Joint Genome Institute"/>
            <person name="Mock T."/>
            <person name="Otillar R.P."/>
            <person name="Strauss J."/>
            <person name="Dupont C."/>
            <person name="Frickenhaus S."/>
            <person name="Maumus F."/>
            <person name="Mcmullan M."/>
            <person name="Sanges R."/>
            <person name="Schmutz J."/>
            <person name="Toseland A."/>
            <person name="Valas R."/>
            <person name="Veluchamy A."/>
            <person name="Ward B.J."/>
            <person name="Allen A."/>
            <person name="Barry K."/>
            <person name="Falciatore A."/>
            <person name="Ferrante M."/>
            <person name="Fortunato A.E."/>
            <person name="Gloeckner G."/>
            <person name="Gruber A."/>
            <person name="Hipkin R."/>
            <person name="Janech M."/>
            <person name="Kroth P."/>
            <person name="Leese F."/>
            <person name="Lindquist E."/>
            <person name="Lyon B.R."/>
            <person name="Martin J."/>
            <person name="Mayer C."/>
            <person name="Parker M."/>
            <person name="Quesneville H."/>
            <person name="Raymond J."/>
            <person name="Uhlig C."/>
            <person name="Valentin K.U."/>
            <person name="Worden A.Z."/>
            <person name="Armbrust E.V."/>
            <person name="Bowler C."/>
            <person name="Green B."/>
            <person name="Moulton V."/>
            <person name="Van Oosterhout C."/>
            <person name="Grigoriev I."/>
        </authorList>
    </citation>
    <scope>NUCLEOTIDE SEQUENCE [LARGE SCALE GENOMIC DNA]</scope>
    <source>
        <strain evidence="11 12">CCMP1102</strain>
    </source>
</reference>
<evidence type="ECO:0000256" key="4">
    <source>
        <dbReference type="ARBA" id="ARBA00022840"/>
    </source>
</evidence>
<comment type="catalytic activity">
    <reaction evidence="7">
        <text>ATP + H2O = ADP + phosphate + H(+)</text>
        <dbReference type="Rhea" id="RHEA:13065"/>
        <dbReference type="ChEBI" id="CHEBI:15377"/>
        <dbReference type="ChEBI" id="CHEBI:15378"/>
        <dbReference type="ChEBI" id="CHEBI:30616"/>
        <dbReference type="ChEBI" id="CHEBI:43474"/>
        <dbReference type="ChEBI" id="CHEBI:456216"/>
        <dbReference type="EC" id="3.6.4.13"/>
    </reaction>
</comment>
<dbReference type="SUPFAM" id="SSF52540">
    <property type="entry name" value="P-loop containing nucleoside triphosphate hydrolases"/>
    <property type="match status" value="2"/>
</dbReference>
<dbReference type="InterPro" id="IPR027417">
    <property type="entry name" value="P-loop_NTPase"/>
</dbReference>
<dbReference type="PROSITE" id="PS51192">
    <property type="entry name" value="HELICASE_ATP_BIND_1"/>
    <property type="match status" value="1"/>
</dbReference>
<evidence type="ECO:0000313" key="11">
    <source>
        <dbReference type="EMBL" id="OEU16610.1"/>
    </source>
</evidence>
<comment type="function">
    <text evidence="7">RNA helicase.</text>
</comment>
<dbReference type="InterPro" id="IPR014014">
    <property type="entry name" value="RNA_helicase_DEAD_Q_motif"/>
</dbReference>
<evidence type="ECO:0000259" key="9">
    <source>
        <dbReference type="PROSITE" id="PS51194"/>
    </source>
</evidence>
<keyword evidence="5 7" id="KW-0694">RNA-binding</keyword>
<dbReference type="EC" id="3.6.4.13" evidence="7"/>
<comment type="similarity">
    <text evidence="7">Belongs to the DEAD box helicase family.</text>
</comment>
<proteinExistence type="inferred from homology"/>
<dbReference type="GO" id="GO:0003724">
    <property type="term" value="F:RNA helicase activity"/>
    <property type="evidence" value="ECO:0007669"/>
    <property type="project" value="UniProtKB-EC"/>
</dbReference>
<feature type="domain" description="DEAD-box RNA helicase Q" evidence="10">
    <location>
        <begin position="39"/>
        <end position="67"/>
    </location>
</feature>
<keyword evidence="3 7" id="KW-0347">Helicase</keyword>
<keyword evidence="4 7" id="KW-0067">ATP-binding</keyword>
<dbReference type="Pfam" id="PF00270">
    <property type="entry name" value="DEAD"/>
    <property type="match status" value="1"/>
</dbReference>
<sequence length="484" mass="54829">MLQRPASISFHSTVAHNKEIIKKVTHSSDDDEDRFHPSCRFEDLNLHPQTLKALRRQGLHRLTEIQEKTYDFILNGHNLVARSRTGTGKTLAFLVPSLERQLLREQQYNNNDDTIPTSIDKFKNNFRIPILVLAPTRELAAQIHKEAEKLLSIHDNHRDRSSKLSAQVIYGGVPKEEDVRRFQSRLPTILVATPGRLKDHLNNTNNDVDAERTIPFRCALQNGNLNTLVLDETDRLLELGFRRDIQDILSCLNDTSTGASVLPSSSSSISTHSSAPGTLCRQTLLFSATLAPGVLDVVDLAINGDETYYQMVDCIHDDDPTTHTNMNTEQSYIVLPSQRFWTGSMEVLLNLMATDRADNHDKKSSKKKKNKIIVFFDMTRLAQLYSKFLSLRLGYTTGVWEIHGKMHQRERTVVARRFRNASQGILLTSDVSARGVDYPDVSHVIQIGQPKDRETYIHRLGRTGRAGKLGKGLLILPEFEEDFV</sequence>
<evidence type="ECO:0000256" key="1">
    <source>
        <dbReference type="ARBA" id="ARBA00022741"/>
    </source>
</evidence>
<organism evidence="11 12">
    <name type="scientific">Fragilariopsis cylindrus CCMP1102</name>
    <dbReference type="NCBI Taxonomy" id="635003"/>
    <lineage>
        <taxon>Eukaryota</taxon>
        <taxon>Sar</taxon>
        <taxon>Stramenopiles</taxon>
        <taxon>Ochrophyta</taxon>
        <taxon>Bacillariophyta</taxon>
        <taxon>Bacillariophyceae</taxon>
        <taxon>Bacillariophycidae</taxon>
        <taxon>Bacillariales</taxon>
        <taxon>Bacillariaceae</taxon>
        <taxon>Fragilariopsis</taxon>
    </lineage>
</organism>
<dbReference type="Gene3D" id="3.40.50.300">
    <property type="entry name" value="P-loop containing nucleotide triphosphate hydrolases"/>
    <property type="match status" value="2"/>
</dbReference>
<evidence type="ECO:0000256" key="6">
    <source>
        <dbReference type="PROSITE-ProRule" id="PRU00552"/>
    </source>
</evidence>
<dbReference type="InParanoid" id="A0A1E7FEL9"/>
<keyword evidence="12" id="KW-1185">Reference proteome</keyword>
<dbReference type="InterPro" id="IPR011545">
    <property type="entry name" value="DEAD/DEAH_box_helicase_dom"/>
</dbReference>
<feature type="short sequence motif" description="Q motif" evidence="6">
    <location>
        <begin position="39"/>
        <end position="67"/>
    </location>
</feature>
<dbReference type="PROSITE" id="PS51195">
    <property type="entry name" value="Q_MOTIF"/>
    <property type="match status" value="1"/>
</dbReference>
<dbReference type="SMART" id="SM00487">
    <property type="entry name" value="DEXDc"/>
    <property type="match status" value="1"/>
</dbReference>
<dbReference type="InterPro" id="IPR001650">
    <property type="entry name" value="Helicase_C-like"/>
</dbReference>
<keyword evidence="2 7" id="KW-0378">Hydrolase</keyword>
<dbReference type="GO" id="GO:0003723">
    <property type="term" value="F:RNA binding"/>
    <property type="evidence" value="ECO:0007669"/>
    <property type="project" value="UniProtKB-UniRule"/>
</dbReference>
<dbReference type="Pfam" id="PF00271">
    <property type="entry name" value="Helicase_C"/>
    <property type="match status" value="1"/>
</dbReference>
<dbReference type="GO" id="GO:0016787">
    <property type="term" value="F:hydrolase activity"/>
    <property type="evidence" value="ECO:0007669"/>
    <property type="project" value="UniProtKB-KW"/>
</dbReference>
<dbReference type="GO" id="GO:0005524">
    <property type="term" value="F:ATP binding"/>
    <property type="evidence" value="ECO:0007669"/>
    <property type="project" value="UniProtKB-UniRule"/>
</dbReference>
<feature type="domain" description="Helicase ATP-binding" evidence="8">
    <location>
        <begin position="70"/>
        <end position="308"/>
    </location>
</feature>
<dbReference type="FunCoup" id="A0A1E7FEL9">
    <property type="interactions" value="11"/>
</dbReference>
<evidence type="ECO:0000256" key="3">
    <source>
        <dbReference type="ARBA" id="ARBA00022806"/>
    </source>
</evidence>
<dbReference type="Proteomes" id="UP000095751">
    <property type="component" value="Unassembled WGS sequence"/>
</dbReference>